<feature type="compositionally biased region" description="Basic and acidic residues" evidence="1">
    <location>
        <begin position="119"/>
        <end position="135"/>
    </location>
</feature>
<feature type="region of interest" description="Disordered" evidence="1">
    <location>
        <begin position="1"/>
        <end position="68"/>
    </location>
</feature>
<organism evidence="2 3">
    <name type="scientific">Steinernema carpocapsae</name>
    <name type="common">Entomopathogenic nematode</name>
    <dbReference type="NCBI Taxonomy" id="34508"/>
    <lineage>
        <taxon>Eukaryota</taxon>
        <taxon>Metazoa</taxon>
        <taxon>Ecdysozoa</taxon>
        <taxon>Nematoda</taxon>
        <taxon>Chromadorea</taxon>
        <taxon>Rhabditida</taxon>
        <taxon>Tylenchina</taxon>
        <taxon>Panagrolaimomorpha</taxon>
        <taxon>Strongyloidoidea</taxon>
        <taxon>Steinernematidae</taxon>
        <taxon>Steinernema</taxon>
    </lineage>
</organism>
<protein>
    <submittedName>
        <fullName evidence="2">Uncharacterized protein</fullName>
    </submittedName>
</protein>
<keyword evidence="3" id="KW-1185">Reference proteome</keyword>
<gene>
    <name evidence="2" type="ORF">L596_016632</name>
</gene>
<feature type="compositionally biased region" description="Basic and acidic residues" evidence="1">
    <location>
        <begin position="145"/>
        <end position="159"/>
    </location>
</feature>
<dbReference type="AlphaFoldDB" id="A0A4V6XWA0"/>
<name>A0A4V6XWA0_STECR</name>
<evidence type="ECO:0000313" key="2">
    <source>
        <dbReference type="EMBL" id="TKR82965.1"/>
    </source>
</evidence>
<feature type="region of interest" description="Disordered" evidence="1">
    <location>
        <begin position="118"/>
        <end position="194"/>
    </location>
</feature>
<proteinExistence type="predicted"/>
<reference evidence="2 3" key="2">
    <citation type="journal article" date="2019" name="G3 (Bethesda)">
        <title>Hybrid Assembly of the Genome of the Entomopathogenic Nematode Steinernema carpocapsae Identifies the X-Chromosome.</title>
        <authorList>
            <person name="Serra L."/>
            <person name="Macchietto M."/>
            <person name="Macias-Munoz A."/>
            <person name="McGill C.J."/>
            <person name="Rodriguez I.M."/>
            <person name="Rodriguez B."/>
            <person name="Murad R."/>
            <person name="Mortazavi A."/>
        </authorList>
    </citation>
    <scope>NUCLEOTIDE SEQUENCE [LARGE SCALE GENOMIC DNA]</scope>
    <source>
        <strain evidence="2 3">ALL</strain>
    </source>
</reference>
<dbReference type="EMBL" id="AZBU02000004">
    <property type="protein sequence ID" value="TKR82965.1"/>
    <property type="molecule type" value="Genomic_DNA"/>
</dbReference>
<comment type="caution">
    <text evidence="2">The sequence shown here is derived from an EMBL/GenBank/DDBJ whole genome shotgun (WGS) entry which is preliminary data.</text>
</comment>
<accession>A0A4V6XWA0</accession>
<evidence type="ECO:0000313" key="3">
    <source>
        <dbReference type="Proteomes" id="UP000298663"/>
    </source>
</evidence>
<sequence>MESDDEDLLLESPLEEEAEEIYGGSFGRDLDNPMKRKQRPEHKDDDSSPTAPKYHADAGSKRRKPKKKVRFYDAVESFAAKESPPRAAGPSEASFNLTTEEFHARCKELARNVFGFEISEPRAKTRTWRPFEERRRFQKNRKPEHRGDRREDSKDDAGRGRGRGRGWGSRGSRGRGRGRSNEARSNGTDQSSTW</sequence>
<feature type="compositionally biased region" description="Acidic residues" evidence="1">
    <location>
        <begin position="1"/>
        <end position="20"/>
    </location>
</feature>
<dbReference type="Proteomes" id="UP000298663">
    <property type="component" value="Unassembled WGS sequence"/>
</dbReference>
<feature type="compositionally biased region" description="Polar residues" evidence="1">
    <location>
        <begin position="183"/>
        <end position="194"/>
    </location>
</feature>
<evidence type="ECO:0000256" key="1">
    <source>
        <dbReference type="SAM" id="MobiDB-lite"/>
    </source>
</evidence>
<reference evidence="2 3" key="1">
    <citation type="journal article" date="2015" name="Genome Biol.">
        <title>Comparative genomics of Steinernema reveals deeply conserved gene regulatory networks.</title>
        <authorList>
            <person name="Dillman A.R."/>
            <person name="Macchietto M."/>
            <person name="Porter C.F."/>
            <person name="Rogers A."/>
            <person name="Williams B."/>
            <person name="Antoshechkin I."/>
            <person name="Lee M.M."/>
            <person name="Goodwin Z."/>
            <person name="Lu X."/>
            <person name="Lewis E.E."/>
            <person name="Goodrich-Blair H."/>
            <person name="Stock S.P."/>
            <person name="Adams B.J."/>
            <person name="Sternberg P.W."/>
            <person name="Mortazavi A."/>
        </authorList>
    </citation>
    <scope>NUCLEOTIDE SEQUENCE [LARGE SCALE GENOMIC DNA]</scope>
    <source>
        <strain evidence="2 3">ALL</strain>
    </source>
</reference>